<name>A0ABP0AHJ4_PIPNA</name>
<accession>A0ABP0AHJ4</accession>
<sequence length="111" mass="12523">MLYLPRLTYIHIYTLKASIATKSQVDSWHGVAPVPKKRILGCRVGWGGVSWALEEVGGARLWERSQVTYRPNADSPFSPCPFPTPYSQEESKEPIACEPTALQFLQRSEDE</sequence>
<dbReference type="EMBL" id="OY882866">
    <property type="protein sequence ID" value="CAK6449383.1"/>
    <property type="molecule type" value="Genomic_DNA"/>
</dbReference>
<evidence type="ECO:0000313" key="1">
    <source>
        <dbReference type="EMBL" id="CAK6449383.1"/>
    </source>
</evidence>
<proteinExistence type="predicted"/>
<keyword evidence="2" id="KW-1185">Reference proteome</keyword>
<protein>
    <submittedName>
        <fullName evidence="1">Uncharacterized protein</fullName>
    </submittedName>
</protein>
<gene>
    <name evidence="1" type="ORF">MPIPNATIZW_LOCUS17689</name>
</gene>
<reference evidence="1" key="1">
    <citation type="submission" date="2023-12" db="EMBL/GenBank/DDBJ databases">
        <authorList>
            <person name="Brown T."/>
        </authorList>
    </citation>
    <scope>NUCLEOTIDE SEQUENCE</scope>
</reference>
<evidence type="ECO:0000313" key="2">
    <source>
        <dbReference type="Proteomes" id="UP001314169"/>
    </source>
</evidence>
<dbReference type="Proteomes" id="UP001314169">
    <property type="component" value="Chromosome 9"/>
</dbReference>
<organism evidence="1 2">
    <name type="scientific">Pipistrellus nathusii</name>
    <name type="common">Nathusius' pipistrelle</name>
    <dbReference type="NCBI Taxonomy" id="59473"/>
    <lineage>
        <taxon>Eukaryota</taxon>
        <taxon>Metazoa</taxon>
        <taxon>Chordata</taxon>
        <taxon>Craniata</taxon>
        <taxon>Vertebrata</taxon>
        <taxon>Euteleostomi</taxon>
        <taxon>Mammalia</taxon>
        <taxon>Eutheria</taxon>
        <taxon>Laurasiatheria</taxon>
        <taxon>Chiroptera</taxon>
        <taxon>Yangochiroptera</taxon>
        <taxon>Vespertilionidae</taxon>
        <taxon>Pipistrellus</taxon>
    </lineage>
</organism>